<feature type="domain" description="Flagellar hook protein FlgE/F/G-like D1" evidence="5">
    <location>
        <begin position="94"/>
        <end position="158"/>
    </location>
</feature>
<evidence type="ECO:0000256" key="1">
    <source>
        <dbReference type="ARBA" id="ARBA00009677"/>
    </source>
</evidence>
<evidence type="ECO:0000259" key="5">
    <source>
        <dbReference type="Pfam" id="PF22692"/>
    </source>
</evidence>
<proteinExistence type="inferred from homology"/>
<reference evidence="6 7" key="1">
    <citation type="submission" date="2013-01" db="EMBL/GenBank/DDBJ databases">
        <title>The Genome Sequence of Clostridium clostridioforme 90A8.</title>
        <authorList>
            <consortium name="The Broad Institute Genome Sequencing Platform"/>
            <person name="Earl A."/>
            <person name="Ward D."/>
            <person name="Feldgarden M."/>
            <person name="Gevers D."/>
            <person name="Courvalin P."/>
            <person name="Lambert T."/>
            <person name="Walker B."/>
            <person name="Young S.K."/>
            <person name="Zeng Q."/>
            <person name="Gargeya S."/>
            <person name="Fitzgerald M."/>
            <person name="Haas B."/>
            <person name="Abouelleil A."/>
            <person name="Alvarado L."/>
            <person name="Arachchi H.M."/>
            <person name="Berlin A.M."/>
            <person name="Chapman S.B."/>
            <person name="Dewar J."/>
            <person name="Goldberg J."/>
            <person name="Griggs A."/>
            <person name="Gujja S."/>
            <person name="Hansen M."/>
            <person name="Howarth C."/>
            <person name="Imamovic A."/>
            <person name="Larimer J."/>
            <person name="McCowan C."/>
            <person name="Murphy C."/>
            <person name="Neiman D."/>
            <person name="Pearson M."/>
            <person name="Priest M."/>
            <person name="Roberts A."/>
            <person name="Saif S."/>
            <person name="Shea T."/>
            <person name="Sisk P."/>
            <person name="Sykes S."/>
            <person name="Wortman J."/>
            <person name="Nusbaum C."/>
            <person name="Birren B."/>
        </authorList>
    </citation>
    <scope>NUCLEOTIDE SEQUENCE [LARGE SCALE GENOMIC DNA]</scope>
    <source>
        <strain evidence="6 7">90A8</strain>
    </source>
</reference>
<evidence type="ECO:0000313" key="7">
    <source>
        <dbReference type="Proteomes" id="UP000013085"/>
    </source>
</evidence>
<comment type="similarity">
    <text evidence="1 2">Belongs to the flagella basal body rod proteins family.</text>
</comment>
<keyword evidence="6" id="KW-0969">Cilium</keyword>
<dbReference type="InterPro" id="IPR001444">
    <property type="entry name" value="Flag_bb_rod_N"/>
</dbReference>
<dbReference type="HOGENOM" id="CLU_013687_0_0_9"/>
<dbReference type="InterPro" id="IPR037925">
    <property type="entry name" value="FlgE/F/G-like"/>
</dbReference>
<dbReference type="InterPro" id="IPR020013">
    <property type="entry name" value="Flagellar_FlgE/F/G"/>
</dbReference>
<evidence type="ECO:0000259" key="3">
    <source>
        <dbReference type="Pfam" id="PF00460"/>
    </source>
</evidence>
<dbReference type="AlphaFoldDB" id="A0A0E2HEU5"/>
<name>A0A0E2HEU5_9FIRM</name>
<comment type="caution">
    <text evidence="6">The sequence shown here is derived from an EMBL/GenBank/DDBJ whole genome shotgun (WGS) entry which is preliminary data.</text>
</comment>
<dbReference type="Pfam" id="PF06429">
    <property type="entry name" value="Flg_bbr_C"/>
    <property type="match status" value="1"/>
</dbReference>
<dbReference type="InterPro" id="IPR010930">
    <property type="entry name" value="Flg_bb/hook_C_dom"/>
</dbReference>
<evidence type="ECO:0000259" key="4">
    <source>
        <dbReference type="Pfam" id="PF06429"/>
    </source>
</evidence>
<feature type="domain" description="Flagellar basal-body/hook protein C-terminal" evidence="4">
    <location>
        <begin position="222"/>
        <end position="261"/>
    </location>
</feature>
<feature type="domain" description="Flagellar basal body rod protein N-terminal" evidence="3">
    <location>
        <begin position="5"/>
        <end position="35"/>
    </location>
</feature>
<dbReference type="Pfam" id="PF22692">
    <property type="entry name" value="LlgE_F_G_D1"/>
    <property type="match status" value="1"/>
</dbReference>
<dbReference type="Pfam" id="PF00460">
    <property type="entry name" value="Flg_bb_rod"/>
    <property type="match status" value="1"/>
</dbReference>
<organism evidence="6 7">
    <name type="scientific">[Clostridium] clostridioforme 90A8</name>
    <dbReference type="NCBI Taxonomy" id="999408"/>
    <lineage>
        <taxon>Bacteria</taxon>
        <taxon>Bacillati</taxon>
        <taxon>Bacillota</taxon>
        <taxon>Clostridia</taxon>
        <taxon>Lachnospirales</taxon>
        <taxon>Lachnospiraceae</taxon>
        <taxon>Enterocloster</taxon>
    </lineage>
</organism>
<dbReference type="Proteomes" id="UP000013085">
    <property type="component" value="Unassembled WGS sequence"/>
</dbReference>
<dbReference type="NCBIfam" id="TIGR03506">
    <property type="entry name" value="FlgEFG_subfam"/>
    <property type="match status" value="1"/>
</dbReference>
<dbReference type="EMBL" id="AGYR01000007">
    <property type="protein sequence ID" value="ENZ18800.1"/>
    <property type="molecule type" value="Genomic_DNA"/>
</dbReference>
<evidence type="ECO:0000313" key="6">
    <source>
        <dbReference type="EMBL" id="ENZ18800.1"/>
    </source>
</evidence>
<keyword evidence="6" id="KW-0966">Cell projection</keyword>
<sequence>MYQGFYNLASGMLTQNRNLNVIGNNMVNVQTPGYKNDTMVASTFSEELLYRTGRHYKENAAPLATVSKISTASRTYVDYGQGSFEQTDGIYDFALDNKGFFCIQTQNGERYTRNGSFAVDDQGYLVLPGIGRVLSTDNQPIQIDNEDFQADESGTISVSIITGGDDGDSEMEVEKRTYGTLKVVDFADYEQLHKEDNGMISTAQAPVQAAEGGEKTQILWKTLEKSNVDMVKEMTAMMSSQRALQSAAQALKMYDQIMSKSATDIGRL</sequence>
<comment type="subcellular location">
    <subcellularLocation>
        <location evidence="2">Bacterial flagellum basal body</location>
    </subcellularLocation>
</comment>
<keyword evidence="2" id="KW-0975">Bacterial flagellum</keyword>
<dbReference type="GO" id="GO:0071978">
    <property type="term" value="P:bacterial-type flagellum-dependent swarming motility"/>
    <property type="evidence" value="ECO:0007669"/>
    <property type="project" value="TreeGrafter"/>
</dbReference>
<dbReference type="PATRIC" id="fig|999408.3.peg.1196"/>
<keyword evidence="6" id="KW-0282">Flagellum</keyword>
<dbReference type="RefSeq" id="WP_002594957.1">
    <property type="nucleotide sequence ID" value="NZ_KB850998.1"/>
</dbReference>
<evidence type="ECO:0000256" key="2">
    <source>
        <dbReference type="RuleBase" id="RU362116"/>
    </source>
</evidence>
<dbReference type="InterPro" id="IPR053967">
    <property type="entry name" value="LlgE_F_G-like_D1"/>
</dbReference>
<dbReference type="SUPFAM" id="SSF117143">
    <property type="entry name" value="Flagellar hook protein flgE"/>
    <property type="match status" value="1"/>
</dbReference>
<dbReference type="PANTHER" id="PTHR30435">
    <property type="entry name" value="FLAGELLAR PROTEIN"/>
    <property type="match status" value="1"/>
</dbReference>
<accession>A0A0E2HEU5</accession>
<dbReference type="GO" id="GO:0009425">
    <property type="term" value="C:bacterial-type flagellum basal body"/>
    <property type="evidence" value="ECO:0007669"/>
    <property type="project" value="UniProtKB-SubCell"/>
</dbReference>
<protein>
    <submittedName>
        <fullName evidence="6">Flagellar hook-basal body protein</fullName>
    </submittedName>
</protein>
<dbReference type="PANTHER" id="PTHR30435:SF19">
    <property type="entry name" value="FLAGELLAR BASAL-BODY ROD PROTEIN FLGG"/>
    <property type="match status" value="1"/>
</dbReference>
<gene>
    <name evidence="6" type="ORF">HMPREF1090_01117</name>
</gene>